<evidence type="ECO:0000313" key="1">
    <source>
        <dbReference type="EMBL" id="GKU94387.1"/>
    </source>
</evidence>
<proteinExistence type="predicted"/>
<dbReference type="Proteomes" id="UP001054252">
    <property type="component" value="Unassembled WGS sequence"/>
</dbReference>
<keyword evidence="2" id="KW-1185">Reference proteome</keyword>
<organism evidence="1 2">
    <name type="scientific">Rubroshorea leprosula</name>
    <dbReference type="NCBI Taxonomy" id="152421"/>
    <lineage>
        <taxon>Eukaryota</taxon>
        <taxon>Viridiplantae</taxon>
        <taxon>Streptophyta</taxon>
        <taxon>Embryophyta</taxon>
        <taxon>Tracheophyta</taxon>
        <taxon>Spermatophyta</taxon>
        <taxon>Magnoliopsida</taxon>
        <taxon>eudicotyledons</taxon>
        <taxon>Gunneridae</taxon>
        <taxon>Pentapetalae</taxon>
        <taxon>rosids</taxon>
        <taxon>malvids</taxon>
        <taxon>Malvales</taxon>
        <taxon>Dipterocarpaceae</taxon>
        <taxon>Rubroshorea</taxon>
    </lineage>
</organism>
<sequence length="268" mass="28455">MELGCWRRSWAAGHGARLLETELGCWRRSWAAGHGAGLLDTELGCWRRSWVAGDRAGSATGDEARLLETGEQSLATGDDARLLETGEEKQDARSSLAAPVHQVQDLGRQFTKHEGGAATAARPAPPMKRVGSEGKAMFANDVVEDGEAFTGISDVAPPPTVVHTSSAHVVPFKLTVCKSTGGKASRRQLVTEIALLLLMEFCVDASTPGGCGDNSEPIPPILALDDSGDGNEPVPPPAEESLIADIDASRLIAPKAFNLIRLERKSRE</sequence>
<dbReference type="EMBL" id="BPVZ01000008">
    <property type="protein sequence ID" value="GKU94387.1"/>
    <property type="molecule type" value="Genomic_DNA"/>
</dbReference>
<evidence type="ECO:0000313" key="2">
    <source>
        <dbReference type="Proteomes" id="UP001054252"/>
    </source>
</evidence>
<comment type="caution">
    <text evidence="1">The sequence shown here is derived from an EMBL/GenBank/DDBJ whole genome shotgun (WGS) entry which is preliminary data.</text>
</comment>
<dbReference type="AlphaFoldDB" id="A0AAV5HZT7"/>
<reference evidence="1 2" key="1">
    <citation type="journal article" date="2021" name="Commun. Biol.">
        <title>The genome of Shorea leprosula (Dipterocarpaceae) highlights the ecological relevance of drought in aseasonal tropical rainforests.</title>
        <authorList>
            <person name="Ng K.K.S."/>
            <person name="Kobayashi M.J."/>
            <person name="Fawcett J.A."/>
            <person name="Hatakeyama M."/>
            <person name="Paape T."/>
            <person name="Ng C.H."/>
            <person name="Ang C.C."/>
            <person name="Tnah L.H."/>
            <person name="Lee C.T."/>
            <person name="Nishiyama T."/>
            <person name="Sese J."/>
            <person name="O'Brien M.J."/>
            <person name="Copetti D."/>
            <person name="Mohd Noor M.I."/>
            <person name="Ong R.C."/>
            <person name="Putra M."/>
            <person name="Sireger I.Z."/>
            <person name="Indrioko S."/>
            <person name="Kosugi Y."/>
            <person name="Izuno A."/>
            <person name="Isagi Y."/>
            <person name="Lee S.L."/>
            <person name="Shimizu K.K."/>
        </authorList>
    </citation>
    <scope>NUCLEOTIDE SEQUENCE [LARGE SCALE GENOMIC DNA]</scope>
    <source>
        <strain evidence="1">214</strain>
    </source>
</reference>
<accession>A0AAV5HZT7</accession>
<name>A0AAV5HZT7_9ROSI</name>
<gene>
    <name evidence="1" type="ORF">SLEP1_g7888</name>
</gene>
<protein>
    <submittedName>
        <fullName evidence="1">Uncharacterized protein</fullName>
    </submittedName>
</protein>